<dbReference type="PANTHER" id="PTHR13675">
    <property type="entry name" value="LYR MOTIF-CONTAINING PROTEIN 2"/>
    <property type="match status" value="1"/>
</dbReference>
<feature type="domain" description="Complex 1 LYR protein" evidence="3">
    <location>
        <begin position="37"/>
        <end position="78"/>
    </location>
</feature>
<dbReference type="GO" id="GO:0005739">
    <property type="term" value="C:mitochondrion"/>
    <property type="evidence" value="ECO:0007669"/>
    <property type="project" value="UniProtKB-SubCell"/>
</dbReference>
<evidence type="ECO:0000313" key="4">
    <source>
        <dbReference type="EMBL" id="KAG7284043.1"/>
    </source>
</evidence>
<name>A0AAD4HWZ3_9PEZI</name>
<dbReference type="EMBL" id="JAHCVI010000006">
    <property type="protein sequence ID" value="KAG7284043.1"/>
    <property type="molecule type" value="Genomic_DNA"/>
</dbReference>
<dbReference type="InterPro" id="IPR008011">
    <property type="entry name" value="Complex1_LYR_dom"/>
</dbReference>
<comment type="subcellular location">
    <subcellularLocation>
        <location evidence="1">Mitochondrion</location>
    </subcellularLocation>
</comment>
<comment type="caution">
    <text evidence="4">The sequence shown here is derived from an EMBL/GenBank/DDBJ whole genome shotgun (WGS) entry which is preliminary data.</text>
</comment>
<dbReference type="Pfam" id="PF05347">
    <property type="entry name" value="Complex1_LYR"/>
    <property type="match status" value="1"/>
</dbReference>
<dbReference type="AlphaFoldDB" id="A0AAD4HWZ3"/>
<dbReference type="PANTHER" id="PTHR13675:SF0">
    <property type="entry name" value="LYR MOTIF-CONTAINING PROTEIN 2"/>
    <property type="match status" value="1"/>
</dbReference>
<evidence type="ECO:0000313" key="5">
    <source>
        <dbReference type="Proteomes" id="UP001197093"/>
    </source>
</evidence>
<evidence type="ECO:0000259" key="3">
    <source>
        <dbReference type="Pfam" id="PF05347"/>
    </source>
</evidence>
<evidence type="ECO:0000256" key="1">
    <source>
        <dbReference type="ARBA" id="ARBA00004173"/>
    </source>
</evidence>
<sequence>MRALAAPWRSFRSYATTGRKSRLGPALSLEHFIQRTRVLSFYRSILRRTRRIADPKTRAETRKFARDEIERHRGVTDLVSPLP</sequence>
<evidence type="ECO:0000256" key="2">
    <source>
        <dbReference type="ARBA" id="ARBA00023128"/>
    </source>
</evidence>
<proteinExistence type="predicted"/>
<dbReference type="Proteomes" id="UP001197093">
    <property type="component" value="Unassembled WGS sequence"/>
</dbReference>
<keyword evidence="2" id="KW-0496">Mitochondrion</keyword>
<organism evidence="4 5">
    <name type="scientific">Staphylotrichum longicolle</name>
    <dbReference type="NCBI Taxonomy" id="669026"/>
    <lineage>
        <taxon>Eukaryota</taxon>
        <taxon>Fungi</taxon>
        <taxon>Dikarya</taxon>
        <taxon>Ascomycota</taxon>
        <taxon>Pezizomycotina</taxon>
        <taxon>Sordariomycetes</taxon>
        <taxon>Sordariomycetidae</taxon>
        <taxon>Sordariales</taxon>
        <taxon>Chaetomiaceae</taxon>
        <taxon>Staphylotrichum</taxon>
    </lineage>
</organism>
<keyword evidence="5" id="KW-1185">Reference proteome</keyword>
<reference evidence="4" key="1">
    <citation type="submission" date="2023-02" db="EMBL/GenBank/DDBJ databases">
        <authorList>
            <person name="Palmer J.M."/>
        </authorList>
    </citation>
    <scope>NUCLEOTIDE SEQUENCE</scope>
    <source>
        <strain evidence="4">FW57</strain>
    </source>
</reference>
<accession>A0AAD4HWZ3</accession>
<gene>
    <name evidence="4" type="ORF">NEMBOFW57_010403</name>
</gene>
<protein>
    <recommendedName>
        <fullName evidence="3">Complex 1 LYR protein domain-containing protein</fullName>
    </recommendedName>
</protein>